<protein>
    <recommendedName>
        <fullName evidence="4">Plastid lipid-associated protein/fibrillin conserved domain-containing protein</fullName>
    </recommendedName>
</protein>
<gene>
    <name evidence="5" type="ORF">CYCCA115_LOCUS2137</name>
</gene>
<keyword evidence="6" id="KW-1185">Reference proteome</keyword>
<keyword evidence="3" id="KW-0732">Signal</keyword>
<evidence type="ECO:0000256" key="2">
    <source>
        <dbReference type="ARBA" id="ARBA00022640"/>
    </source>
</evidence>
<feature type="domain" description="Plastid lipid-associated protein/fibrillin conserved" evidence="4">
    <location>
        <begin position="107"/>
        <end position="169"/>
    </location>
</feature>
<accession>A0AAD2CFP7</accession>
<organism evidence="5 6">
    <name type="scientific">Cylindrotheca closterium</name>
    <dbReference type="NCBI Taxonomy" id="2856"/>
    <lineage>
        <taxon>Eukaryota</taxon>
        <taxon>Sar</taxon>
        <taxon>Stramenopiles</taxon>
        <taxon>Ochrophyta</taxon>
        <taxon>Bacillariophyta</taxon>
        <taxon>Bacillariophyceae</taxon>
        <taxon>Bacillariophycidae</taxon>
        <taxon>Bacillariales</taxon>
        <taxon>Bacillariaceae</taxon>
        <taxon>Cylindrotheca</taxon>
    </lineage>
</organism>
<dbReference type="AlphaFoldDB" id="A0AAD2CFP7"/>
<name>A0AAD2CFP7_9STRA</name>
<dbReference type="PANTHER" id="PTHR31906">
    <property type="entry name" value="PLASTID-LIPID-ASSOCIATED PROTEIN 4, CHLOROPLASTIC-RELATED"/>
    <property type="match status" value="1"/>
</dbReference>
<dbReference type="InterPro" id="IPR006843">
    <property type="entry name" value="PAP/fibrillin_dom"/>
</dbReference>
<dbReference type="EMBL" id="CAKOGP040000113">
    <property type="protein sequence ID" value="CAJ1930889.1"/>
    <property type="molecule type" value="Genomic_DNA"/>
</dbReference>
<dbReference type="Pfam" id="PF04755">
    <property type="entry name" value="PAP_fibrillin"/>
    <property type="match status" value="2"/>
</dbReference>
<dbReference type="InterPro" id="IPR039633">
    <property type="entry name" value="PAP"/>
</dbReference>
<evidence type="ECO:0000313" key="6">
    <source>
        <dbReference type="Proteomes" id="UP001295423"/>
    </source>
</evidence>
<evidence type="ECO:0000313" key="5">
    <source>
        <dbReference type="EMBL" id="CAJ1930889.1"/>
    </source>
</evidence>
<keyword evidence="2" id="KW-0934">Plastid</keyword>
<comment type="caution">
    <text evidence="5">The sequence shown here is derived from an EMBL/GenBank/DDBJ whole genome shotgun (WGS) entry which is preliminary data.</text>
</comment>
<evidence type="ECO:0000256" key="3">
    <source>
        <dbReference type="SAM" id="SignalP"/>
    </source>
</evidence>
<comment type="subcellular location">
    <subcellularLocation>
        <location evidence="1">Plastid</location>
    </subcellularLocation>
</comment>
<feature type="domain" description="Plastid lipid-associated protein/fibrillin conserved" evidence="4">
    <location>
        <begin position="313"/>
        <end position="338"/>
    </location>
</feature>
<evidence type="ECO:0000256" key="1">
    <source>
        <dbReference type="ARBA" id="ARBA00004474"/>
    </source>
</evidence>
<dbReference type="Proteomes" id="UP001295423">
    <property type="component" value="Unassembled WGS sequence"/>
</dbReference>
<dbReference type="GO" id="GO:0009536">
    <property type="term" value="C:plastid"/>
    <property type="evidence" value="ECO:0007669"/>
    <property type="project" value="UniProtKB-SubCell"/>
</dbReference>
<evidence type="ECO:0000259" key="4">
    <source>
        <dbReference type="Pfam" id="PF04755"/>
    </source>
</evidence>
<sequence>MHRDNRLSLALLPLFAYNVQGFLMNNPASIANGVRMPTIRFAEAEDYFAPPEASEDDKSPERIVTNGDIEGAPIKAEEAEAPYDVETDDEPSPAEKFMLSMSSDKTIMKLLQMGSSTGRGEFATVAQKDQAMEWIEALEMVNPTPEPSKKTEMMNGRWELLYSSTQLFRSSPFFMAGRAVCSTPEQAKQYDWFCDMHRAALAVSTIGQVRQVVSDTRLVSEFEVKVGAVPFLSDFTPFSYSGGLPVTVEGAIVSSADITPTYDGEGWELLMDTVEIKGSNIPGLRRLLDEGLKLESRDLGSFLEDNLAEYDNPRPVFRTTYLSETLRISRDQDGKVFVYGKLSDETEPSDYSTVEADLGLLKLLGGFNDAVTKFYI</sequence>
<feature type="signal peptide" evidence="3">
    <location>
        <begin position="1"/>
        <end position="21"/>
    </location>
</feature>
<proteinExistence type="predicted"/>
<reference evidence="5" key="1">
    <citation type="submission" date="2023-08" db="EMBL/GenBank/DDBJ databases">
        <authorList>
            <person name="Audoor S."/>
            <person name="Bilcke G."/>
        </authorList>
    </citation>
    <scope>NUCLEOTIDE SEQUENCE</scope>
</reference>
<feature type="chain" id="PRO_5042147793" description="Plastid lipid-associated protein/fibrillin conserved domain-containing protein" evidence="3">
    <location>
        <begin position="22"/>
        <end position="376"/>
    </location>
</feature>